<reference evidence="1" key="2">
    <citation type="journal article" date="2006" name="PLoS Pathog.">
        <title>New perspectives on host-parasite interplay by comparative transcriptomic and proteomic analyses of Schistosoma japonicum.</title>
        <authorList>
            <person name="Liu F."/>
            <person name="Lu J."/>
            <person name="Hu W."/>
            <person name="Wang S.Y."/>
            <person name="Cui S.J."/>
            <person name="Chi M."/>
            <person name="Yan Q."/>
            <person name="Wang X.R."/>
            <person name="Song H.D."/>
            <person name="Xu X.N."/>
            <person name="Wang J.J."/>
            <person name="Zhang X.L."/>
            <person name="Zhang X."/>
            <person name="Wang Z.Q."/>
            <person name="Xue C.L."/>
            <person name="Brindley P.J."/>
            <person name="McManus D.P."/>
            <person name="Yang P.Y."/>
            <person name="Feng Z."/>
            <person name="Chen Z."/>
            <person name="Han Z.G."/>
        </authorList>
    </citation>
    <scope>NUCLEOTIDE SEQUENCE</scope>
</reference>
<evidence type="ECO:0000313" key="1">
    <source>
        <dbReference type="EMBL" id="AAW27898.1"/>
    </source>
</evidence>
<reference evidence="1" key="1">
    <citation type="submission" date="2004-11" db="EMBL/GenBank/DDBJ databases">
        <title>The full-length cDNA sequences of Schistosoma japonicum genes.</title>
        <authorList>
            <person name="Han Z."/>
        </authorList>
    </citation>
    <scope>NUCLEOTIDE SEQUENCE</scope>
</reference>
<dbReference type="EMBL" id="AY816166">
    <property type="protein sequence ID" value="AAW27898.1"/>
    <property type="molecule type" value="mRNA"/>
</dbReference>
<sequence length="133" mass="15417">MTEKSDKLSLFDSHQVICDLKEYGVQVNLLFLRLNGCLFVWLGDEKSKLSGNRTFRNYLYPINCSLQVYLCACLHRCRQLTNIVLQFIQSPELHVIHLVNMKKICLAKSPNVLIVLYLSVLVYRMNMLLHGTI</sequence>
<protein>
    <submittedName>
        <fullName evidence="1">SJCHGC09023 protein</fullName>
    </submittedName>
</protein>
<organism evidence="1">
    <name type="scientific">Schistosoma japonicum</name>
    <name type="common">Blood fluke</name>
    <dbReference type="NCBI Taxonomy" id="6182"/>
    <lineage>
        <taxon>Eukaryota</taxon>
        <taxon>Metazoa</taxon>
        <taxon>Spiralia</taxon>
        <taxon>Lophotrochozoa</taxon>
        <taxon>Platyhelminthes</taxon>
        <taxon>Trematoda</taxon>
        <taxon>Digenea</taxon>
        <taxon>Strigeidida</taxon>
        <taxon>Schistosomatoidea</taxon>
        <taxon>Schistosomatidae</taxon>
        <taxon>Schistosoma</taxon>
    </lineage>
</organism>
<proteinExistence type="evidence at transcript level"/>
<dbReference type="AlphaFoldDB" id="Q5D8F8"/>
<name>Q5D8F8_SCHJA</name>
<accession>Q5D8F8</accession>